<feature type="transmembrane region" description="Helical" evidence="6">
    <location>
        <begin position="116"/>
        <end position="135"/>
    </location>
</feature>
<evidence type="ECO:0000256" key="3">
    <source>
        <dbReference type="ARBA" id="ARBA00022692"/>
    </source>
</evidence>
<dbReference type="GO" id="GO:0016020">
    <property type="term" value="C:membrane"/>
    <property type="evidence" value="ECO:0007669"/>
    <property type="project" value="UniProtKB-SubCell"/>
</dbReference>
<evidence type="ECO:0000313" key="8">
    <source>
        <dbReference type="Proteomes" id="UP000515511"/>
    </source>
</evidence>
<evidence type="ECO:0000256" key="1">
    <source>
        <dbReference type="ARBA" id="ARBA00004141"/>
    </source>
</evidence>
<reference evidence="8" key="1">
    <citation type="submission" date="2019-09" db="EMBL/GenBank/DDBJ databases">
        <title>Antimicrobial potential of Antarctic Bacteria.</title>
        <authorList>
            <person name="Benaud N."/>
            <person name="Edwards R.J."/>
            <person name="Ferrari B.C."/>
        </authorList>
    </citation>
    <scope>NUCLEOTIDE SEQUENCE [LARGE SCALE GENOMIC DNA]</scope>
    <source>
        <strain evidence="8">INR9</strain>
    </source>
</reference>
<dbReference type="SUPFAM" id="SSF103473">
    <property type="entry name" value="MFS general substrate transporter"/>
    <property type="match status" value="1"/>
</dbReference>
<comment type="subcellular location">
    <subcellularLocation>
        <location evidence="1">Membrane</location>
        <topology evidence="1">Multi-pass membrane protein</topology>
    </subcellularLocation>
</comment>
<dbReference type="KEGG" id="lse:F1C12_12955"/>
<gene>
    <name evidence="7" type="ORF">F1C12_12955</name>
</gene>
<feature type="transmembrane region" description="Helical" evidence="6">
    <location>
        <begin position="52"/>
        <end position="77"/>
    </location>
</feature>
<feature type="transmembrane region" description="Helical" evidence="6">
    <location>
        <begin position="83"/>
        <end position="104"/>
    </location>
</feature>
<evidence type="ECO:0000313" key="7">
    <source>
        <dbReference type="EMBL" id="QNE35945.1"/>
    </source>
</evidence>
<feature type="transmembrane region" description="Helical" evidence="6">
    <location>
        <begin position="20"/>
        <end position="40"/>
    </location>
</feature>
<dbReference type="RefSeq" id="WP_175337877.1">
    <property type="nucleotide sequence ID" value="NZ_CP043641.1"/>
</dbReference>
<proteinExistence type="predicted"/>
<dbReference type="EMBL" id="CP043641">
    <property type="protein sequence ID" value="QNE35945.1"/>
    <property type="molecule type" value="Genomic_DNA"/>
</dbReference>
<name>A0A7G6YBT0_9MICO</name>
<dbReference type="PANTHER" id="PTHR43385">
    <property type="entry name" value="RIBOFLAVIN TRANSPORTER RIBJ"/>
    <property type="match status" value="1"/>
</dbReference>
<dbReference type="InterPro" id="IPR052983">
    <property type="entry name" value="MFS_Riboflavin_Transporter"/>
</dbReference>
<dbReference type="Proteomes" id="UP000515511">
    <property type="component" value="Chromosome"/>
</dbReference>
<dbReference type="InterPro" id="IPR036259">
    <property type="entry name" value="MFS_trans_sf"/>
</dbReference>
<evidence type="ECO:0000256" key="5">
    <source>
        <dbReference type="ARBA" id="ARBA00023136"/>
    </source>
</evidence>
<keyword evidence="5 6" id="KW-0472">Membrane</keyword>
<dbReference type="Gene3D" id="1.20.1250.20">
    <property type="entry name" value="MFS general substrate transporter like domains"/>
    <property type="match status" value="1"/>
</dbReference>
<dbReference type="AlphaFoldDB" id="A0A7G6YBT0"/>
<organism evidence="7 8">
    <name type="scientific">Leifsonia shinshuensis</name>
    <dbReference type="NCBI Taxonomy" id="150026"/>
    <lineage>
        <taxon>Bacteria</taxon>
        <taxon>Bacillati</taxon>
        <taxon>Actinomycetota</taxon>
        <taxon>Actinomycetes</taxon>
        <taxon>Micrococcales</taxon>
        <taxon>Microbacteriaceae</taxon>
        <taxon>Leifsonia</taxon>
    </lineage>
</organism>
<feature type="transmembrane region" description="Helical" evidence="6">
    <location>
        <begin position="176"/>
        <end position="199"/>
    </location>
</feature>
<keyword evidence="4 6" id="KW-1133">Transmembrane helix</keyword>
<dbReference type="PANTHER" id="PTHR43385:SF1">
    <property type="entry name" value="RIBOFLAVIN TRANSPORTER RIBJ"/>
    <property type="match status" value="1"/>
</dbReference>
<feature type="transmembrane region" description="Helical" evidence="6">
    <location>
        <begin position="141"/>
        <end position="164"/>
    </location>
</feature>
<keyword evidence="3 6" id="KW-0812">Transmembrane</keyword>
<evidence type="ECO:0000256" key="4">
    <source>
        <dbReference type="ARBA" id="ARBA00022989"/>
    </source>
</evidence>
<keyword evidence="2" id="KW-0813">Transport</keyword>
<feature type="transmembrane region" description="Helical" evidence="6">
    <location>
        <begin position="205"/>
        <end position="223"/>
    </location>
</feature>
<sequence>MTELAQPPVATRQPSRWSLAALSAGQILNWGILYYAPVVEHRVSTVVRTRRFWVLVGTMSLITTSLYAVTLAIIPLFTEKGMSYGVAALALGLVGAGQVIGRLLFYLTPHRSKPSLPIAVIALGSTVGLLGLALIPGPVWLLILVAILVGAIRGAHTLVQASAVADRWGVHNYGSINGVFAAPITVLTALAPALGPLIANSVGSYAGMAALMAGVALAALALSRAT</sequence>
<evidence type="ECO:0000256" key="2">
    <source>
        <dbReference type="ARBA" id="ARBA00022448"/>
    </source>
</evidence>
<protein>
    <submittedName>
        <fullName evidence="7">MFS transporter</fullName>
    </submittedName>
</protein>
<accession>A0A7G6YBT0</accession>
<evidence type="ECO:0000256" key="6">
    <source>
        <dbReference type="SAM" id="Phobius"/>
    </source>
</evidence>